<evidence type="ECO:0000313" key="2">
    <source>
        <dbReference type="EMBL" id="GAG35408.1"/>
    </source>
</evidence>
<gene>
    <name evidence="2" type="ORF">S01H1_68860</name>
</gene>
<sequence>DKTGHRTVDVLGNNPQKLGMMKNLVKVHIKWIHVVRNPYDNLATWAKLNYINKMKKAHTTERHELDVVIQKYRILNNTITKLRRSEDVLTVNHEYIITRMHNTLEEMANFLEISFDPIWRDNIRNTVWSRPRITRGQVRWTKPQKRAVEEIISQCEWLDGYEFGGCGRC</sequence>
<dbReference type="SUPFAM" id="SSF52540">
    <property type="entry name" value="P-loop containing nucleoside triphosphate hydrolases"/>
    <property type="match status" value="1"/>
</dbReference>
<dbReference type="AlphaFoldDB" id="X0XFJ0"/>
<dbReference type="InterPro" id="IPR027417">
    <property type="entry name" value="P-loop_NTPase"/>
</dbReference>
<dbReference type="Gene3D" id="3.40.50.300">
    <property type="entry name" value="P-loop containing nucleotide triphosphate hydrolases"/>
    <property type="match status" value="1"/>
</dbReference>
<proteinExistence type="predicted"/>
<dbReference type="EMBL" id="BARS01045678">
    <property type="protein sequence ID" value="GAG35408.1"/>
    <property type="molecule type" value="Genomic_DNA"/>
</dbReference>
<reference evidence="2" key="1">
    <citation type="journal article" date="2014" name="Front. Microbiol.">
        <title>High frequency of phylogenetically diverse reductive dehalogenase-homologous genes in deep subseafloor sedimentary metagenomes.</title>
        <authorList>
            <person name="Kawai M."/>
            <person name="Futagami T."/>
            <person name="Toyoda A."/>
            <person name="Takaki Y."/>
            <person name="Nishi S."/>
            <person name="Hori S."/>
            <person name="Arai W."/>
            <person name="Tsubouchi T."/>
            <person name="Morono Y."/>
            <person name="Uchiyama I."/>
            <person name="Ito T."/>
            <person name="Fujiyama A."/>
            <person name="Inagaki F."/>
            <person name="Takami H."/>
        </authorList>
    </citation>
    <scope>NUCLEOTIDE SEQUENCE</scope>
    <source>
        <strain evidence="2">Expedition CK06-06</strain>
    </source>
</reference>
<feature type="non-terminal residue" evidence="2">
    <location>
        <position position="1"/>
    </location>
</feature>
<feature type="domain" description="Sulfotransferase" evidence="1">
    <location>
        <begin position="20"/>
        <end position="118"/>
    </location>
</feature>
<comment type="caution">
    <text evidence="2">The sequence shown here is derived from an EMBL/GenBank/DDBJ whole genome shotgun (WGS) entry which is preliminary data.</text>
</comment>
<organism evidence="2">
    <name type="scientific">marine sediment metagenome</name>
    <dbReference type="NCBI Taxonomy" id="412755"/>
    <lineage>
        <taxon>unclassified sequences</taxon>
        <taxon>metagenomes</taxon>
        <taxon>ecological metagenomes</taxon>
    </lineage>
</organism>
<dbReference type="GO" id="GO:0008146">
    <property type="term" value="F:sulfotransferase activity"/>
    <property type="evidence" value="ECO:0007669"/>
    <property type="project" value="InterPro"/>
</dbReference>
<dbReference type="InterPro" id="IPR000863">
    <property type="entry name" value="Sulfotransferase_dom"/>
</dbReference>
<protein>
    <recommendedName>
        <fullName evidence="1">Sulfotransferase domain-containing protein</fullName>
    </recommendedName>
</protein>
<dbReference type="Pfam" id="PF00685">
    <property type="entry name" value="Sulfotransfer_1"/>
    <property type="match status" value="1"/>
</dbReference>
<evidence type="ECO:0000259" key="1">
    <source>
        <dbReference type="Pfam" id="PF00685"/>
    </source>
</evidence>
<accession>X0XFJ0</accession>
<name>X0XFJ0_9ZZZZ</name>